<keyword evidence="2" id="KW-1185">Reference proteome</keyword>
<sequence length="76" mass="8706">MEAKAMLQQRERQISQVGAMLRSQGSFRSLIVNYFQEARANKKSQRRASPALPVDLLCGLSFFYFDFNQTDEGTAR</sequence>
<gene>
    <name evidence="1" type="ORF">J2Z31_001814</name>
</gene>
<name>A0ABS4R0E8_9HYPH</name>
<evidence type="ECO:0008006" key="3">
    <source>
        <dbReference type="Google" id="ProtNLM"/>
    </source>
</evidence>
<reference evidence="1 2" key="1">
    <citation type="submission" date="2021-03" db="EMBL/GenBank/DDBJ databases">
        <title>Genomic Encyclopedia of Type Strains, Phase IV (KMG-IV): sequencing the most valuable type-strain genomes for metagenomic binning, comparative biology and taxonomic classification.</title>
        <authorList>
            <person name="Goeker M."/>
        </authorList>
    </citation>
    <scope>NUCLEOTIDE SEQUENCE [LARGE SCALE GENOMIC DNA]</scope>
    <source>
        <strain evidence="1 2">DSM 13372</strain>
    </source>
</reference>
<dbReference type="EMBL" id="JAGILA010000002">
    <property type="protein sequence ID" value="MBP2235322.1"/>
    <property type="molecule type" value="Genomic_DNA"/>
</dbReference>
<accession>A0ABS4R0E8</accession>
<evidence type="ECO:0000313" key="1">
    <source>
        <dbReference type="EMBL" id="MBP2235322.1"/>
    </source>
</evidence>
<evidence type="ECO:0000313" key="2">
    <source>
        <dbReference type="Proteomes" id="UP000730739"/>
    </source>
</evidence>
<proteinExistence type="predicted"/>
<dbReference type="RefSeq" id="WP_209601538.1">
    <property type="nucleotide sequence ID" value="NZ_JAGILA010000002.1"/>
</dbReference>
<protein>
    <recommendedName>
        <fullName evidence="3">Transposase</fullName>
    </recommendedName>
</protein>
<organism evidence="1 2">
    <name type="scientific">Sinorhizobium kostiense</name>
    <dbReference type="NCBI Taxonomy" id="76747"/>
    <lineage>
        <taxon>Bacteria</taxon>
        <taxon>Pseudomonadati</taxon>
        <taxon>Pseudomonadota</taxon>
        <taxon>Alphaproteobacteria</taxon>
        <taxon>Hyphomicrobiales</taxon>
        <taxon>Rhizobiaceae</taxon>
        <taxon>Sinorhizobium/Ensifer group</taxon>
        <taxon>Sinorhizobium</taxon>
    </lineage>
</organism>
<dbReference type="Proteomes" id="UP000730739">
    <property type="component" value="Unassembled WGS sequence"/>
</dbReference>
<comment type="caution">
    <text evidence="1">The sequence shown here is derived from an EMBL/GenBank/DDBJ whole genome shotgun (WGS) entry which is preliminary data.</text>
</comment>